<dbReference type="CDD" id="cd04301">
    <property type="entry name" value="NAT_SF"/>
    <property type="match status" value="1"/>
</dbReference>
<dbReference type="GO" id="GO:0016747">
    <property type="term" value="F:acyltransferase activity, transferring groups other than amino-acyl groups"/>
    <property type="evidence" value="ECO:0007669"/>
    <property type="project" value="InterPro"/>
</dbReference>
<dbReference type="EMBL" id="FOTS01000035">
    <property type="protein sequence ID" value="SFM04477.1"/>
    <property type="molecule type" value="Genomic_DNA"/>
</dbReference>
<dbReference type="Gene3D" id="3.40.630.30">
    <property type="match status" value="1"/>
</dbReference>
<dbReference type="SUPFAM" id="SSF55729">
    <property type="entry name" value="Acyl-CoA N-acyltransferases (Nat)"/>
    <property type="match status" value="1"/>
</dbReference>
<gene>
    <name evidence="2" type="ORF">SAMN04490355_103546</name>
</gene>
<organism evidence="2 3">
    <name type="scientific">Pelosinus propionicus DSM 13327</name>
    <dbReference type="NCBI Taxonomy" id="1123291"/>
    <lineage>
        <taxon>Bacteria</taxon>
        <taxon>Bacillati</taxon>
        <taxon>Bacillota</taxon>
        <taxon>Negativicutes</taxon>
        <taxon>Selenomonadales</taxon>
        <taxon>Sporomusaceae</taxon>
        <taxon>Pelosinus</taxon>
    </lineage>
</organism>
<evidence type="ECO:0000313" key="2">
    <source>
        <dbReference type="EMBL" id="SFM04477.1"/>
    </source>
</evidence>
<dbReference type="Proteomes" id="UP000199520">
    <property type="component" value="Unassembled WGS sequence"/>
</dbReference>
<keyword evidence="3" id="KW-1185">Reference proteome</keyword>
<dbReference type="STRING" id="1123291.SAMN04490355_103546"/>
<protein>
    <submittedName>
        <fullName evidence="2">Acetyltransferase (GNAT) family protein</fullName>
    </submittedName>
</protein>
<dbReference type="PROSITE" id="PS51186">
    <property type="entry name" value="GNAT"/>
    <property type="match status" value="1"/>
</dbReference>
<dbReference type="RefSeq" id="WP_090940067.1">
    <property type="nucleotide sequence ID" value="NZ_FOTS01000035.1"/>
</dbReference>
<sequence>MANVTKIDGSSEYDIQVLNESHIAQILYLQETIVKNLSDPTSYYAEPTPFFHKQIAIENSVLGLFQKKQLIGFHIASFPGLDEENLGTDIGIKQEELLQVAQVGPLAVHPEHRKRGLFSRLLERHLQVIKEMGYKHVCATVAPANYPSIKGFISNSFAIKQLKIKFNNLLRYVMYLDLESNLERPKYSVRVLGADTESQKFMISLGFYGYDVLKNENGFDIILGRDEIKV</sequence>
<feature type="domain" description="N-acetyltransferase" evidence="1">
    <location>
        <begin position="13"/>
        <end position="179"/>
    </location>
</feature>
<dbReference type="OrthoDB" id="8750087at2"/>
<name>A0A1I4MN71_9FIRM</name>
<accession>A0A1I4MN71</accession>
<dbReference type="AlphaFoldDB" id="A0A1I4MN71"/>
<keyword evidence="2" id="KW-0808">Transferase</keyword>
<evidence type="ECO:0000313" key="3">
    <source>
        <dbReference type="Proteomes" id="UP000199520"/>
    </source>
</evidence>
<dbReference type="Pfam" id="PF13527">
    <property type="entry name" value="Acetyltransf_9"/>
    <property type="match status" value="1"/>
</dbReference>
<reference evidence="3" key="1">
    <citation type="submission" date="2016-10" db="EMBL/GenBank/DDBJ databases">
        <authorList>
            <person name="Varghese N."/>
            <person name="Submissions S."/>
        </authorList>
    </citation>
    <scope>NUCLEOTIDE SEQUENCE [LARGE SCALE GENOMIC DNA]</scope>
    <source>
        <strain evidence="3">DSM 13327</strain>
    </source>
</reference>
<evidence type="ECO:0000259" key="1">
    <source>
        <dbReference type="PROSITE" id="PS51186"/>
    </source>
</evidence>
<dbReference type="InterPro" id="IPR016181">
    <property type="entry name" value="Acyl_CoA_acyltransferase"/>
</dbReference>
<proteinExistence type="predicted"/>
<dbReference type="InterPro" id="IPR000182">
    <property type="entry name" value="GNAT_dom"/>
</dbReference>